<feature type="non-terminal residue" evidence="1">
    <location>
        <position position="162"/>
    </location>
</feature>
<organism evidence="1 2">
    <name type="scientific">Adineta steineri</name>
    <dbReference type="NCBI Taxonomy" id="433720"/>
    <lineage>
        <taxon>Eukaryota</taxon>
        <taxon>Metazoa</taxon>
        <taxon>Spiralia</taxon>
        <taxon>Gnathifera</taxon>
        <taxon>Rotifera</taxon>
        <taxon>Eurotatoria</taxon>
        <taxon>Bdelloidea</taxon>
        <taxon>Adinetida</taxon>
        <taxon>Adinetidae</taxon>
        <taxon>Adineta</taxon>
    </lineage>
</organism>
<gene>
    <name evidence="1" type="ORF">KXQ929_LOCUS48965</name>
</gene>
<protein>
    <submittedName>
        <fullName evidence="1">Uncharacterized protein</fullName>
    </submittedName>
</protein>
<dbReference type="Proteomes" id="UP000663868">
    <property type="component" value="Unassembled WGS sequence"/>
</dbReference>
<dbReference type="AlphaFoldDB" id="A0A820LWW5"/>
<evidence type="ECO:0000313" key="2">
    <source>
        <dbReference type="Proteomes" id="UP000663868"/>
    </source>
</evidence>
<reference evidence="1" key="1">
    <citation type="submission" date="2021-02" db="EMBL/GenBank/DDBJ databases">
        <authorList>
            <person name="Nowell W R."/>
        </authorList>
    </citation>
    <scope>NUCLEOTIDE SEQUENCE</scope>
</reference>
<name>A0A820LWW5_9BILA</name>
<proteinExistence type="predicted"/>
<accession>A0A820LWW5</accession>
<evidence type="ECO:0000313" key="1">
    <source>
        <dbReference type="EMBL" id="CAF4363782.1"/>
    </source>
</evidence>
<comment type="caution">
    <text evidence="1">The sequence shown here is derived from an EMBL/GenBank/DDBJ whole genome shotgun (WGS) entry which is preliminary data.</text>
</comment>
<feature type="non-terminal residue" evidence="1">
    <location>
        <position position="1"/>
    </location>
</feature>
<sequence>QALYQLNDVQFDLLSSSQYQLDVCWPTSESIDIRPKNLSESLSRLRTNSISSCLSMDSISSQSIISSSFPLTLSSLQNFESSTHDDSLACSISSTDEYPENTLNYWKERCHQLELQLQTNSHSSLSNDIEIQCSVDKHDAMIQTIEDDSISKNEIENWKIQN</sequence>
<dbReference type="EMBL" id="CAJOBB010019998">
    <property type="protein sequence ID" value="CAF4363782.1"/>
    <property type="molecule type" value="Genomic_DNA"/>
</dbReference>